<dbReference type="Proteomes" id="UP001221142">
    <property type="component" value="Unassembled WGS sequence"/>
</dbReference>
<evidence type="ECO:0000256" key="8">
    <source>
        <dbReference type="SAM" id="MobiDB-lite"/>
    </source>
</evidence>
<dbReference type="EMBL" id="JARKIF010000007">
    <property type="protein sequence ID" value="KAJ7635072.1"/>
    <property type="molecule type" value="Genomic_DNA"/>
</dbReference>
<reference evidence="10" key="1">
    <citation type="submission" date="2023-03" db="EMBL/GenBank/DDBJ databases">
        <title>Massive genome expansion in bonnet fungi (Mycena s.s.) driven by repeated elements and novel gene families across ecological guilds.</title>
        <authorList>
            <consortium name="Lawrence Berkeley National Laboratory"/>
            <person name="Harder C.B."/>
            <person name="Miyauchi S."/>
            <person name="Viragh M."/>
            <person name="Kuo A."/>
            <person name="Thoen E."/>
            <person name="Andreopoulos B."/>
            <person name="Lu D."/>
            <person name="Skrede I."/>
            <person name="Drula E."/>
            <person name="Henrissat B."/>
            <person name="Morin E."/>
            <person name="Kohler A."/>
            <person name="Barry K."/>
            <person name="LaButti K."/>
            <person name="Morin E."/>
            <person name="Salamov A."/>
            <person name="Lipzen A."/>
            <person name="Mereny Z."/>
            <person name="Hegedus B."/>
            <person name="Baldrian P."/>
            <person name="Stursova M."/>
            <person name="Weitz H."/>
            <person name="Taylor A."/>
            <person name="Grigoriev I.V."/>
            <person name="Nagy L.G."/>
            <person name="Martin F."/>
            <person name="Kauserud H."/>
        </authorList>
    </citation>
    <scope>NUCLEOTIDE SEQUENCE</scope>
    <source>
        <strain evidence="10">9284</strain>
    </source>
</reference>
<evidence type="ECO:0000259" key="9">
    <source>
        <dbReference type="Pfam" id="PF12719"/>
    </source>
</evidence>
<keyword evidence="11" id="KW-1185">Reference proteome</keyword>
<evidence type="ECO:0000256" key="7">
    <source>
        <dbReference type="ARBA" id="ARBA00023306"/>
    </source>
</evidence>
<keyword evidence="7" id="KW-0131">Cell cycle</keyword>
<dbReference type="GO" id="GO:0000793">
    <property type="term" value="C:condensed chromosome"/>
    <property type="evidence" value="ECO:0007669"/>
    <property type="project" value="TreeGrafter"/>
</dbReference>
<dbReference type="InterPro" id="IPR025977">
    <property type="entry name" value="Cnd3_C"/>
</dbReference>
<feature type="compositionally biased region" description="Acidic residues" evidence="8">
    <location>
        <begin position="505"/>
        <end position="515"/>
    </location>
</feature>
<accession>A0AAD7BZU4</accession>
<comment type="subcellular location">
    <subcellularLocation>
        <location evidence="1">Chromosome</location>
    </subcellularLocation>
</comment>
<feature type="region of interest" description="Disordered" evidence="8">
    <location>
        <begin position="505"/>
        <end position="538"/>
    </location>
</feature>
<evidence type="ECO:0000256" key="6">
    <source>
        <dbReference type="ARBA" id="ARBA00023067"/>
    </source>
</evidence>
<feature type="domain" description="Nuclear condensin complex subunit 3 C-terminal" evidence="9">
    <location>
        <begin position="552"/>
        <end position="824"/>
    </location>
</feature>
<protein>
    <submittedName>
        <fullName evidence="10">Nuclear condensing complex subunit</fullName>
    </submittedName>
</protein>
<evidence type="ECO:0000256" key="5">
    <source>
        <dbReference type="ARBA" id="ARBA00022776"/>
    </source>
</evidence>
<evidence type="ECO:0000256" key="2">
    <source>
        <dbReference type="ARBA" id="ARBA00006533"/>
    </source>
</evidence>
<dbReference type="PANTHER" id="PTHR14418:SF5">
    <property type="entry name" value="CONDENSIN COMPLEX SUBUNIT 3"/>
    <property type="match status" value="1"/>
</dbReference>
<keyword evidence="4" id="KW-0132">Cell division</keyword>
<dbReference type="Gene3D" id="1.25.10.10">
    <property type="entry name" value="Leucine-rich Repeat Variant"/>
    <property type="match status" value="1"/>
</dbReference>
<dbReference type="GO" id="GO:0051301">
    <property type="term" value="P:cell division"/>
    <property type="evidence" value="ECO:0007669"/>
    <property type="project" value="UniProtKB-KW"/>
</dbReference>
<dbReference type="InterPro" id="IPR011989">
    <property type="entry name" value="ARM-like"/>
</dbReference>
<dbReference type="AlphaFoldDB" id="A0AAD7BZU4"/>
<name>A0AAD7BZU4_9AGAR</name>
<dbReference type="PANTHER" id="PTHR14418">
    <property type="entry name" value="CONDENSIN COMPLEX SUBUNIT 3-RELATED"/>
    <property type="match status" value="1"/>
</dbReference>
<evidence type="ECO:0000313" key="10">
    <source>
        <dbReference type="EMBL" id="KAJ7635072.1"/>
    </source>
</evidence>
<keyword evidence="6" id="KW-0226">DNA condensation</keyword>
<dbReference type="GO" id="GO:0007076">
    <property type="term" value="P:mitotic chromosome condensation"/>
    <property type="evidence" value="ECO:0007669"/>
    <property type="project" value="InterPro"/>
</dbReference>
<comment type="caution">
    <text evidence="10">The sequence shown here is derived from an EMBL/GenBank/DDBJ whole genome shotgun (WGS) entry which is preliminary data.</text>
</comment>
<dbReference type="InterPro" id="IPR027165">
    <property type="entry name" value="CND3"/>
</dbReference>
<proteinExistence type="inferred from homology"/>
<evidence type="ECO:0000256" key="4">
    <source>
        <dbReference type="ARBA" id="ARBA00022618"/>
    </source>
</evidence>
<dbReference type="Pfam" id="PF12719">
    <property type="entry name" value="Cnd3"/>
    <property type="match status" value="1"/>
</dbReference>
<evidence type="ECO:0000256" key="1">
    <source>
        <dbReference type="ARBA" id="ARBA00004286"/>
    </source>
</evidence>
<evidence type="ECO:0000313" key="11">
    <source>
        <dbReference type="Proteomes" id="UP001221142"/>
    </source>
</evidence>
<dbReference type="SUPFAM" id="SSF48371">
    <property type="entry name" value="ARM repeat"/>
    <property type="match status" value="1"/>
</dbReference>
<evidence type="ECO:0000256" key="3">
    <source>
        <dbReference type="ARBA" id="ARBA00022454"/>
    </source>
</evidence>
<organism evidence="10 11">
    <name type="scientific">Roridomyces roridus</name>
    <dbReference type="NCBI Taxonomy" id="1738132"/>
    <lineage>
        <taxon>Eukaryota</taxon>
        <taxon>Fungi</taxon>
        <taxon>Dikarya</taxon>
        <taxon>Basidiomycota</taxon>
        <taxon>Agaricomycotina</taxon>
        <taxon>Agaricomycetes</taxon>
        <taxon>Agaricomycetidae</taxon>
        <taxon>Agaricales</taxon>
        <taxon>Marasmiineae</taxon>
        <taxon>Mycenaceae</taxon>
        <taxon>Roridomyces</taxon>
    </lineage>
</organism>
<keyword evidence="3" id="KW-0158">Chromosome</keyword>
<keyword evidence="5" id="KW-0498">Mitosis</keyword>
<gene>
    <name evidence="10" type="ORF">FB45DRAFT_1142937</name>
</gene>
<comment type="similarity">
    <text evidence="2">Belongs to the CND3 (condensin subunit 3) family.</text>
</comment>
<dbReference type="InterPro" id="IPR016024">
    <property type="entry name" value="ARM-type_fold"/>
</dbReference>
<dbReference type="GO" id="GO:0000796">
    <property type="term" value="C:condensin complex"/>
    <property type="evidence" value="ECO:0007669"/>
    <property type="project" value="InterPro"/>
</dbReference>
<sequence length="830" mass="92136">MAPRPDDALESIQQSLAAIFDQAQTSLANHKKNCVALYKIHLKSSEKNSKSKKRPDQGQAAFLAAFLDMVSRVVAVKKGTAAVDRIIKFVAQYVLFVNEKAGSSEDETLASAFVSRMLEWLIQGFVAKNKAVRYQTVHLVAEMISYLGEIDEESYLSLRANLIQRSTCDKESTVRAQAVSALARLVGSEDPAELGESEKSILDVLLDIMAFDPSAEVRRAALVHVPVTADTLDHVLSRARDVDPVTRKLVYTTVLPRLAHPRHLTIEQRERVVQTGLGDREPAVRLAAGKMMATWFDLVTSEPPSDFPWAGDDGGIMHALIGFLNLFDVVGPGEAVAVDAILALSSARSGLFDSLYWKNLTPESAVLTRVFVERPELTEDRLERAGLPVAYNQLLSAMEDTEVARALGSGEDVDGDMDAAEEAEEEVAKREIVLGELLRMAVKLDYMDEIGRRKVYSVTRDMLAHPQLPPGLIARCLDVMKEILPTERELIRVVVEIVIDLREGDSEEPEEEMNDQDTTQSDIRKERSMRRAKAREDMTAEEGARADVMDLRCLEVCNGMLERVHENFADNSTLEGILADLIIPAVKRKELSIREKGLVGLGLCCLLSKNIALNSLQLFLSQIQQSAVEELRLSALKSLFDLMVLYDRDLFTRSEDEEKVLKFLGETLDYELDAESEGSARVQAIMCIGLAKLLLAGLVTDPKATDNQEQILKSLLLAYVSPVTADNAELRQCLAYFFSVYCYSSAENQSRLRAIFLSAFGEVMKMHDGLEDGQTMVTPQQFGLLVVDWTDSRKVAEGATPVQPRHVHADLAVDILIALYDSDRRSKFSQ</sequence>